<gene>
    <name evidence="1" type="ORF">LOK49_LG09G00857</name>
</gene>
<dbReference type="Proteomes" id="UP001060215">
    <property type="component" value="Chromosome 8"/>
</dbReference>
<name>A0ACC0GGH8_9ERIC</name>
<accession>A0ACC0GGH8</accession>
<organism evidence="1 2">
    <name type="scientific">Camellia lanceoleosa</name>
    <dbReference type="NCBI Taxonomy" id="1840588"/>
    <lineage>
        <taxon>Eukaryota</taxon>
        <taxon>Viridiplantae</taxon>
        <taxon>Streptophyta</taxon>
        <taxon>Embryophyta</taxon>
        <taxon>Tracheophyta</taxon>
        <taxon>Spermatophyta</taxon>
        <taxon>Magnoliopsida</taxon>
        <taxon>eudicotyledons</taxon>
        <taxon>Gunneridae</taxon>
        <taxon>Pentapetalae</taxon>
        <taxon>asterids</taxon>
        <taxon>Ericales</taxon>
        <taxon>Theaceae</taxon>
        <taxon>Camellia</taxon>
    </lineage>
</organism>
<proteinExistence type="predicted"/>
<keyword evidence="2" id="KW-1185">Reference proteome</keyword>
<reference evidence="1 2" key="1">
    <citation type="journal article" date="2022" name="Plant J.">
        <title>Chromosome-level genome of Camellia lanceoleosa provides a valuable resource for understanding genome evolution and self-incompatibility.</title>
        <authorList>
            <person name="Gong W."/>
            <person name="Xiao S."/>
            <person name="Wang L."/>
            <person name="Liao Z."/>
            <person name="Chang Y."/>
            <person name="Mo W."/>
            <person name="Hu G."/>
            <person name="Li W."/>
            <person name="Zhao G."/>
            <person name="Zhu H."/>
            <person name="Hu X."/>
            <person name="Ji K."/>
            <person name="Xiang X."/>
            <person name="Song Q."/>
            <person name="Yuan D."/>
            <person name="Jin S."/>
            <person name="Zhang L."/>
        </authorList>
    </citation>
    <scope>NUCLEOTIDE SEQUENCE [LARGE SCALE GENOMIC DNA]</scope>
    <source>
        <strain evidence="1">SQ_2022a</strain>
    </source>
</reference>
<evidence type="ECO:0000313" key="1">
    <source>
        <dbReference type="EMBL" id="KAI7999557.1"/>
    </source>
</evidence>
<evidence type="ECO:0000313" key="2">
    <source>
        <dbReference type="Proteomes" id="UP001060215"/>
    </source>
</evidence>
<sequence>MVAVFAAKNLFGHDFEKSSDVIMDTIVGFVQGLMSFPLNIPGTRFYKCMKAKHDILLKNRENKESPLTWDEYKSMYVTKHVINEVLRLGNVSPGILRRTLKDINYNGYTIPAGWAIMIVTCTLQPNPNVFKDPLAFNPRRWKDIDPQTASKNFMPFGGGIRQCAGCSRYERKDLFANVGIEQGNPFKYRVTKYLYTTSSIPLPDAFILKSLSREAWSKESNWMGYVTVATDEGKAALGRRDIVVAWRGTIQALEWVNDLEFVLVSPSKILGEKNDPSVHQGWYSIYPSDDPR</sequence>
<dbReference type="EMBL" id="CM045765">
    <property type="protein sequence ID" value="KAI7999557.1"/>
    <property type="molecule type" value="Genomic_DNA"/>
</dbReference>
<protein>
    <submittedName>
        <fullName evidence="1">Phospholipase A1-IIgamma</fullName>
    </submittedName>
</protein>
<comment type="caution">
    <text evidence="1">The sequence shown here is derived from an EMBL/GenBank/DDBJ whole genome shotgun (WGS) entry which is preliminary data.</text>
</comment>